<dbReference type="InterPro" id="IPR025932">
    <property type="entry name" value="Trypano_VSG_B_N_dom"/>
</dbReference>
<sequence length="356" mass="38351">MEVWKRMLLFLFLVESVNATPGYNKEVFDKLCEITRRASSSLSSARSNAVANKSLYEAIYGTVDSAQFAENGDIFLGTACGIYSHGRGEVCSYKSGVLGGSGKNGCFADSLFGTFLCVCTNGHREDKDLCGIGEVGGGELWSGWGGQGLGEKTELFKKVWEKIKEICTDKTGRKLGGEVQLDFLKTSVDNLRRSLNHHNSVYFYLGGIGASHCTGVISGDACVAYKESVTGTANILWADKINEAIESLKTVRSKAKKSASLAGITGSPAANMVPGENVVLEERNEPASHKTNDQQESEITQTQTATTAGHSEGEKSRGKRSTQISQETEISPLTLEHEEGSPTTKPQWLLMAALLI</sequence>
<evidence type="ECO:0000256" key="2">
    <source>
        <dbReference type="ARBA" id="ARBA00004609"/>
    </source>
</evidence>
<keyword evidence="13" id="KW-1185">Reference proteome</keyword>
<evidence type="ECO:0000313" key="13">
    <source>
        <dbReference type="Proteomes" id="UP000000702"/>
    </source>
</evidence>
<evidence type="ECO:0000256" key="4">
    <source>
        <dbReference type="ARBA" id="ARBA00022622"/>
    </source>
</evidence>
<reference evidence="12 13" key="2">
    <citation type="journal article" date="2012" name="Proc. Natl. Acad. Sci. U.S.A.">
        <title>Antigenic diversity is generated by distinct evolutionary mechanisms in African trypanosome species.</title>
        <authorList>
            <person name="Jackson A.P."/>
            <person name="Berry A."/>
            <person name="Aslett M."/>
            <person name="Allison H.C."/>
            <person name="Burton P."/>
            <person name="Vavrova-Anderson J."/>
            <person name="Brown R."/>
            <person name="Browne H."/>
            <person name="Corton N."/>
            <person name="Hauser H."/>
            <person name="Gamble J."/>
            <person name="Gilderthorp R."/>
            <person name="Marcello L."/>
            <person name="McQuillan J."/>
            <person name="Otto T.D."/>
            <person name="Quail M.A."/>
            <person name="Sanders M.J."/>
            <person name="van Tonder A."/>
            <person name="Ginger M.L."/>
            <person name="Field M.C."/>
            <person name="Barry J.D."/>
            <person name="Hertz-Fowler C."/>
            <person name="Berriman M."/>
        </authorList>
    </citation>
    <scope>NUCLEOTIDE SEQUENCE [LARGE SCALE GENOMIC DNA]</scope>
    <source>
        <strain evidence="12 13">IL3000</strain>
    </source>
</reference>
<dbReference type="VEuPathDB" id="TriTrypDB:TcIL3000_0_48220"/>
<evidence type="ECO:0000256" key="6">
    <source>
        <dbReference type="ARBA" id="ARBA00023136"/>
    </source>
</evidence>
<evidence type="ECO:0000256" key="1">
    <source>
        <dbReference type="ARBA" id="ARBA00002523"/>
    </source>
</evidence>
<dbReference type="Proteomes" id="UP000000702">
    <property type="component" value="Unassembled WGS sequence"/>
</dbReference>
<feature type="compositionally biased region" description="Polar residues" evidence="9">
    <location>
        <begin position="297"/>
        <end position="309"/>
    </location>
</feature>
<gene>
    <name evidence="12" type="ORF">TCIL3000_0_48220</name>
</gene>
<accession>F9WAA6</accession>
<evidence type="ECO:0000256" key="10">
    <source>
        <dbReference type="SAM" id="SignalP"/>
    </source>
</evidence>
<dbReference type="AlphaFoldDB" id="F9WAA6"/>
<evidence type="ECO:0000256" key="7">
    <source>
        <dbReference type="ARBA" id="ARBA00023180"/>
    </source>
</evidence>
<name>F9WAA6_TRYCI</name>
<evidence type="ECO:0000256" key="5">
    <source>
        <dbReference type="ARBA" id="ARBA00022729"/>
    </source>
</evidence>
<organism evidence="12 13">
    <name type="scientific">Trypanosoma congolense (strain IL3000)</name>
    <dbReference type="NCBI Taxonomy" id="1068625"/>
    <lineage>
        <taxon>Eukaryota</taxon>
        <taxon>Discoba</taxon>
        <taxon>Euglenozoa</taxon>
        <taxon>Kinetoplastea</taxon>
        <taxon>Metakinetoplastina</taxon>
        <taxon>Trypanosomatida</taxon>
        <taxon>Trypanosomatidae</taxon>
        <taxon>Trypanosoma</taxon>
        <taxon>Nannomonas</taxon>
    </lineage>
</organism>
<keyword evidence="5 10" id="KW-0732">Signal</keyword>
<comment type="subcellular location">
    <subcellularLocation>
        <location evidence="2">Cell membrane</location>
        <topology evidence="2">Lipid-anchor</topology>
        <topology evidence="2">GPI-anchor</topology>
    </subcellularLocation>
</comment>
<feature type="signal peptide" evidence="10">
    <location>
        <begin position="1"/>
        <end position="19"/>
    </location>
</feature>
<evidence type="ECO:0000256" key="3">
    <source>
        <dbReference type="ARBA" id="ARBA00022475"/>
    </source>
</evidence>
<keyword evidence="4" id="KW-0336">GPI-anchor</keyword>
<evidence type="ECO:0000313" key="12">
    <source>
        <dbReference type="EMBL" id="CCD14162.1"/>
    </source>
</evidence>
<proteinExistence type="predicted"/>
<feature type="domain" description="Trypanosome variant surface glycoprotein B-type N-terminal" evidence="11">
    <location>
        <begin position="48"/>
        <end position="261"/>
    </location>
</feature>
<comment type="function">
    <text evidence="1">VSG forms a coat on the surface of the parasite. The trypanosome evades the immune response of the host by expressing a series of antigenically distinct VSGs from an estimated 1000 VSG genes.</text>
</comment>
<reference evidence="13" key="1">
    <citation type="submission" date="2011-07" db="EMBL/GenBank/DDBJ databases">
        <title>Divergent evolution of antigenic variation in African trypanosomes.</title>
        <authorList>
            <person name="Jackson A.P."/>
            <person name="Berry A."/>
            <person name="Allison H.C."/>
            <person name="Burton P."/>
            <person name="Anderson J."/>
            <person name="Aslett M."/>
            <person name="Brown R."/>
            <person name="Corton N."/>
            <person name="Harris D."/>
            <person name="Hauser H."/>
            <person name="Gamble J."/>
            <person name="Gilderthorp R."/>
            <person name="McQuillan J."/>
            <person name="Quail M.A."/>
            <person name="Sanders M."/>
            <person name="Van Tonder A."/>
            <person name="Ginger M.L."/>
            <person name="Donelson J.E."/>
            <person name="Field M.C."/>
            <person name="Barry J.D."/>
            <person name="Berriman M."/>
            <person name="Hertz-Fowler C."/>
        </authorList>
    </citation>
    <scope>NUCLEOTIDE SEQUENCE [LARGE SCALE GENOMIC DNA]</scope>
    <source>
        <strain evidence="13">IL3000</strain>
    </source>
</reference>
<dbReference type="GO" id="GO:0098552">
    <property type="term" value="C:side of membrane"/>
    <property type="evidence" value="ECO:0007669"/>
    <property type="project" value="UniProtKB-KW"/>
</dbReference>
<keyword evidence="3" id="KW-1003">Cell membrane</keyword>
<evidence type="ECO:0000259" key="11">
    <source>
        <dbReference type="Pfam" id="PF13206"/>
    </source>
</evidence>
<feature type="compositionally biased region" description="Polar residues" evidence="9">
    <location>
        <begin position="321"/>
        <end position="331"/>
    </location>
</feature>
<dbReference type="Pfam" id="PF13206">
    <property type="entry name" value="VSG_B"/>
    <property type="match status" value="1"/>
</dbReference>
<keyword evidence="6" id="KW-0472">Membrane</keyword>
<dbReference type="EMBL" id="CAEQ01001409">
    <property type="protein sequence ID" value="CCD14162.1"/>
    <property type="molecule type" value="Genomic_DNA"/>
</dbReference>
<evidence type="ECO:0000256" key="8">
    <source>
        <dbReference type="ARBA" id="ARBA00023288"/>
    </source>
</evidence>
<feature type="region of interest" description="Disordered" evidence="9">
    <location>
        <begin position="285"/>
        <end position="344"/>
    </location>
</feature>
<dbReference type="GO" id="GO:0005886">
    <property type="term" value="C:plasma membrane"/>
    <property type="evidence" value="ECO:0007669"/>
    <property type="project" value="UniProtKB-SubCell"/>
</dbReference>
<comment type="caution">
    <text evidence="12">The sequence shown here is derived from an EMBL/GenBank/DDBJ whole genome shotgun (WGS) entry which is preliminary data.</text>
</comment>
<keyword evidence="8" id="KW-0449">Lipoprotein</keyword>
<feature type="chain" id="PRO_5003394801" evidence="10">
    <location>
        <begin position="20"/>
        <end position="356"/>
    </location>
</feature>
<keyword evidence="7" id="KW-0325">Glycoprotein</keyword>
<protein>
    <submittedName>
        <fullName evidence="12">Variant surface glycoprotein</fullName>
    </submittedName>
</protein>
<evidence type="ECO:0000256" key="9">
    <source>
        <dbReference type="SAM" id="MobiDB-lite"/>
    </source>
</evidence>